<evidence type="ECO:0000256" key="4">
    <source>
        <dbReference type="ARBA" id="ARBA00022723"/>
    </source>
</evidence>
<organism evidence="10 11">
    <name type="scientific">Listeria welshimeri</name>
    <dbReference type="NCBI Taxonomy" id="1643"/>
    <lineage>
        <taxon>Bacteria</taxon>
        <taxon>Bacillati</taxon>
        <taxon>Bacillota</taxon>
        <taxon>Bacilli</taxon>
        <taxon>Bacillales</taxon>
        <taxon>Listeriaceae</taxon>
        <taxon>Listeria</taxon>
    </lineage>
</organism>
<dbReference type="InterPro" id="IPR036025">
    <property type="entry name" value="RtcB-like_sf"/>
</dbReference>
<dbReference type="InterPro" id="IPR052915">
    <property type="entry name" value="RtcB-like"/>
</dbReference>
<evidence type="ECO:0000256" key="8">
    <source>
        <dbReference type="ARBA" id="ARBA00023211"/>
    </source>
</evidence>
<dbReference type="EMBL" id="NYPG01000010">
    <property type="protein sequence ID" value="PDK40284.1"/>
    <property type="molecule type" value="Genomic_DNA"/>
</dbReference>
<accession>A0ABX4IAQ8</accession>
<dbReference type="InterPro" id="IPR001233">
    <property type="entry name" value="RtcB"/>
</dbReference>
<gene>
    <name evidence="10" type="ORF">AFZ32_13360</name>
</gene>
<proteinExistence type="predicted"/>
<comment type="catalytic activity">
    <reaction evidence="9">
        <text>a 3'-end 3'-phospho-ribonucleotide-RNA + a 5'-end dephospho-ribonucleoside-RNA + GTP = a ribonucleotidyl-ribonucleotide-RNA + GMP + diphosphate</text>
        <dbReference type="Rhea" id="RHEA:68076"/>
        <dbReference type="Rhea" id="RHEA-COMP:10463"/>
        <dbReference type="Rhea" id="RHEA-COMP:13936"/>
        <dbReference type="Rhea" id="RHEA-COMP:17355"/>
        <dbReference type="ChEBI" id="CHEBI:33019"/>
        <dbReference type="ChEBI" id="CHEBI:37565"/>
        <dbReference type="ChEBI" id="CHEBI:58115"/>
        <dbReference type="ChEBI" id="CHEBI:83062"/>
        <dbReference type="ChEBI" id="CHEBI:138284"/>
        <dbReference type="ChEBI" id="CHEBI:173118"/>
        <dbReference type="EC" id="6.5.1.8"/>
    </reaction>
</comment>
<evidence type="ECO:0000256" key="7">
    <source>
        <dbReference type="ARBA" id="ARBA00023134"/>
    </source>
</evidence>
<keyword evidence="4" id="KW-0479">Metal-binding</keyword>
<keyword evidence="7" id="KW-0342">GTP-binding</keyword>
<evidence type="ECO:0000256" key="2">
    <source>
        <dbReference type="ARBA" id="ARBA00012726"/>
    </source>
</evidence>
<evidence type="ECO:0000256" key="3">
    <source>
        <dbReference type="ARBA" id="ARBA00022598"/>
    </source>
</evidence>
<dbReference type="Gene3D" id="3.90.1860.10">
    <property type="entry name" value="tRNA-splicing ligase RtcB"/>
    <property type="match status" value="1"/>
</dbReference>
<dbReference type="Proteomes" id="UP000219632">
    <property type="component" value="Unassembled WGS sequence"/>
</dbReference>
<evidence type="ECO:0000256" key="9">
    <source>
        <dbReference type="ARBA" id="ARBA00047746"/>
    </source>
</evidence>
<keyword evidence="5" id="KW-0547">Nucleotide-binding</keyword>
<dbReference type="Pfam" id="PF01139">
    <property type="entry name" value="RtcB"/>
    <property type="match status" value="2"/>
</dbReference>
<keyword evidence="6" id="KW-0692">RNA repair</keyword>
<dbReference type="PANTHER" id="PTHR43749:SF2">
    <property type="entry name" value="RNA-SPLICING LIGASE RTCB"/>
    <property type="match status" value="1"/>
</dbReference>
<dbReference type="GO" id="GO:0016874">
    <property type="term" value="F:ligase activity"/>
    <property type="evidence" value="ECO:0007669"/>
    <property type="project" value="UniProtKB-KW"/>
</dbReference>
<evidence type="ECO:0000256" key="1">
    <source>
        <dbReference type="ARBA" id="ARBA00001936"/>
    </source>
</evidence>
<keyword evidence="3 10" id="KW-0436">Ligase</keyword>
<dbReference type="PANTHER" id="PTHR43749">
    <property type="entry name" value="RNA-SPLICING LIGASE RTCB"/>
    <property type="match status" value="1"/>
</dbReference>
<name>A0ABX4IAQ8_LISWE</name>
<protein>
    <recommendedName>
        <fullName evidence="2">3'-phosphate/5'-hydroxy nucleic acid ligase</fullName>
        <ecNumber evidence="2">6.5.1.8</ecNumber>
    </recommendedName>
</protein>
<keyword evidence="11" id="KW-1185">Reference proteome</keyword>
<reference evidence="10 11" key="1">
    <citation type="submission" date="2017-09" db="EMBL/GenBank/DDBJ databases">
        <title>Draft Genomes of 144 Listeria Monocytogenes isolates from foods.</title>
        <authorList>
            <person name="Wu C.H."/>
            <person name="Ng J."/>
            <person name="Kiang D."/>
            <person name="Chen C.-Y."/>
            <person name="Frink S."/>
            <person name="Lafrades M."/>
            <person name="Morales C."/>
            <person name="Park P."/>
            <person name="Zwick M."/>
        </authorList>
    </citation>
    <scope>NUCLEOTIDE SEQUENCE [LARGE SCALE GENOMIC DNA]</scope>
    <source>
        <strain evidence="10 11">CDPHFDLB-F14M01633.75-2</strain>
    </source>
</reference>
<dbReference type="RefSeq" id="WP_097350899.1">
    <property type="nucleotide sequence ID" value="NZ_JACTKH010000006.1"/>
</dbReference>
<evidence type="ECO:0000256" key="6">
    <source>
        <dbReference type="ARBA" id="ARBA00022800"/>
    </source>
</evidence>
<evidence type="ECO:0000313" key="10">
    <source>
        <dbReference type="EMBL" id="PDK40284.1"/>
    </source>
</evidence>
<evidence type="ECO:0000313" key="11">
    <source>
        <dbReference type="Proteomes" id="UP000219632"/>
    </source>
</evidence>
<sequence length="392" mass="43557">MLTLKGKYNEATVYTDNIDDNTIGQIITLCSQPFVKDSKIRIMPDTHGGKGCVIGTTMTIQDKIVPNLVGVDIGCGLYVVKLKPGKLKMSFDKLDKVIRERVPSGSRTHDKAIDDFDLDGVIAPIHRGWASRSIGTLGGGNHFIEVNQGSDGIYLVIHSGSRVLGKEIAEYHQEVAYKKLDSLRKELKVAATKAKKTGSLKMANDFMSDRELVKLDYDLSYVTGSDLENYLNDMEIAQRFAARNRYVMAQIILKAMKWDKAVISSFDCVHNYIDINNHMLRKGATSAQLGEQIIVPLNMRDGSILATGKGNPDWNYSAPHGAGRMLSRSNAKAQISLESYQKAMKDVWTTSVSKKTIDEAPKAYKSARQLLADVEDTMEIQEIIKPLYNFKA</sequence>
<comment type="caution">
    <text evidence="10">The sequence shown here is derived from an EMBL/GenBank/DDBJ whole genome shotgun (WGS) entry which is preliminary data.</text>
</comment>
<dbReference type="SUPFAM" id="SSF103365">
    <property type="entry name" value="Hypothetical protein PH1602"/>
    <property type="match status" value="1"/>
</dbReference>
<comment type="cofactor">
    <cofactor evidence="1">
        <name>Mn(2+)</name>
        <dbReference type="ChEBI" id="CHEBI:29035"/>
    </cofactor>
</comment>
<dbReference type="EC" id="6.5.1.8" evidence="2"/>
<evidence type="ECO:0000256" key="5">
    <source>
        <dbReference type="ARBA" id="ARBA00022741"/>
    </source>
</evidence>
<keyword evidence="8" id="KW-0464">Manganese</keyword>